<dbReference type="InterPro" id="IPR000719">
    <property type="entry name" value="Prot_kinase_dom"/>
</dbReference>
<keyword evidence="9" id="KW-0418">Kinase</keyword>
<feature type="region of interest" description="Disordered" evidence="16">
    <location>
        <begin position="944"/>
        <end position="978"/>
    </location>
</feature>
<feature type="region of interest" description="Disordered" evidence="16">
    <location>
        <begin position="1377"/>
        <end position="1396"/>
    </location>
</feature>
<keyword evidence="6" id="KW-0808">Transferase</keyword>
<evidence type="ECO:0000256" key="5">
    <source>
        <dbReference type="ARBA" id="ARBA00022614"/>
    </source>
</evidence>
<evidence type="ECO:0000256" key="6">
    <source>
        <dbReference type="ARBA" id="ARBA00022679"/>
    </source>
</evidence>
<comment type="subcellular location">
    <subcellularLocation>
        <location evidence="1">Cell membrane</location>
        <topology evidence="1">Single-pass membrane protein</topology>
    </subcellularLocation>
</comment>
<evidence type="ECO:0000256" key="12">
    <source>
        <dbReference type="ARBA" id="ARBA00023054"/>
    </source>
</evidence>
<keyword evidence="12" id="KW-0175">Coiled coil</keyword>
<dbReference type="InterPro" id="IPR041118">
    <property type="entry name" value="Rx_N"/>
</dbReference>
<dbReference type="InterPro" id="IPR027417">
    <property type="entry name" value="P-loop_NTPase"/>
</dbReference>
<dbReference type="Pfam" id="PF00931">
    <property type="entry name" value="NB-ARC"/>
    <property type="match status" value="1"/>
</dbReference>
<dbReference type="Gene3D" id="1.10.8.430">
    <property type="entry name" value="Helical domain of apoptotic protease-activating factors"/>
    <property type="match status" value="1"/>
</dbReference>
<dbReference type="Pfam" id="PF00069">
    <property type="entry name" value="Pkinase"/>
    <property type="match status" value="1"/>
</dbReference>
<feature type="binding site" evidence="15">
    <location>
        <position position="1140"/>
    </location>
    <ligand>
        <name>ATP</name>
        <dbReference type="ChEBI" id="CHEBI:30616"/>
    </ligand>
</feature>
<dbReference type="Proteomes" id="UP000823388">
    <property type="component" value="Chromosome 8N"/>
</dbReference>
<evidence type="ECO:0000256" key="1">
    <source>
        <dbReference type="ARBA" id="ARBA00004162"/>
    </source>
</evidence>
<evidence type="ECO:0000256" key="2">
    <source>
        <dbReference type="ARBA" id="ARBA00006529"/>
    </source>
</evidence>
<feature type="compositionally biased region" description="Basic and acidic residues" evidence="16">
    <location>
        <begin position="944"/>
        <end position="970"/>
    </location>
</feature>
<dbReference type="InterPro" id="IPR036612">
    <property type="entry name" value="KH_dom_type_1_sf"/>
</dbReference>
<evidence type="ECO:0000256" key="10">
    <source>
        <dbReference type="ARBA" id="ARBA00022821"/>
    </source>
</evidence>
<dbReference type="InterPro" id="IPR036388">
    <property type="entry name" value="WH-like_DNA-bd_sf"/>
</dbReference>
<dbReference type="Pfam" id="PF18052">
    <property type="entry name" value="Rx_N"/>
    <property type="match status" value="1"/>
</dbReference>
<dbReference type="Gene3D" id="1.10.10.10">
    <property type="entry name" value="Winged helix-like DNA-binding domain superfamily/Winged helix DNA-binding domain"/>
    <property type="match status" value="1"/>
</dbReference>
<dbReference type="EMBL" id="CM029052">
    <property type="protein sequence ID" value="KAG2557022.1"/>
    <property type="molecule type" value="Genomic_DNA"/>
</dbReference>
<evidence type="ECO:0000313" key="19">
    <source>
        <dbReference type="Proteomes" id="UP000823388"/>
    </source>
</evidence>
<evidence type="ECO:0000259" key="17">
    <source>
        <dbReference type="PROSITE" id="PS50011"/>
    </source>
</evidence>
<dbReference type="CDD" id="cd06632">
    <property type="entry name" value="STKc_MEKK1_plant"/>
    <property type="match status" value="1"/>
</dbReference>
<evidence type="ECO:0000256" key="14">
    <source>
        <dbReference type="ARBA" id="ARBA00048329"/>
    </source>
</evidence>
<dbReference type="Pfam" id="PF22675">
    <property type="entry name" value="KH-I_KHDC4-BBP"/>
    <property type="match status" value="1"/>
</dbReference>
<dbReference type="PROSITE" id="PS00107">
    <property type="entry name" value="PROTEIN_KINASE_ATP"/>
    <property type="match status" value="1"/>
</dbReference>
<dbReference type="GO" id="GO:0003723">
    <property type="term" value="F:RNA binding"/>
    <property type="evidence" value="ECO:0007669"/>
    <property type="project" value="InterPro"/>
</dbReference>
<keyword evidence="8 15" id="KW-0547">Nucleotide-binding</keyword>
<dbReference type="EC" id="2.7.11.25" evidence="4"/>
<dbReference type="InterPro" id="IPR003593">
    <property type="entry name" value="AAA+_ATPase"/>
</dbReference>
<dbReference type="SMART" id="SM00382">
    <property type="entry name" value="AAA"/>
    <property type="match status" value="1"/>
</dbReference>
<keyword evidence="7" id="KW-0677">Repeat</keyword>
<dbReference type="InterPro" id="IPR055256">
    <property type="entry name" value="KH_1_KHDC4/BBP-like"/>
</dbReference>
<dbReference type="InterPro" id="IPR042197">
    <property type="entry name" value="Apaf_helical"/>
</dbReference>
<dbReference type="InterPro" id="IPR002182">
    <property type="entry name" value="NB-ARC"/>
</dbReference>
<dbReference type="PROSITE" id="PS50096">
    <property type="entry name" value="IQ"/>
    <property type="match status" value="2"/>
</dbReference>
<dbReference type="FunFam" id="1.10.510.10:FF:000186">
    <property type="entry name" value="Mitogen-activated protein kinase kinase kinase"/>
    <property type="match status" value="1"/>
</dbReference>
<comment type="catalytic activity">
    <reaction evidence="14">
        <text>L-seryl-[protein] + ATP = O-phospho-L-seryl-[protein] + ADP + H(+)</text>
        <dbReference type="Rhea" id="RHEA:17989"/>
        <dbReference type="Rhea" id="RHEA-COMP:9863"/>
        <dbReference type="Rhea" id="RHEA-COMP:11604"/>
        <dbReference type="ChEBI" id="CHEBI:15378"/>
        <dbReference type="ChEBI" id="CHEBI:29999"/>
        <dbReference type="ChEBI" id="CHEBI:30616"/>
        <dbReference type="ChEBI" id="CHEBI:83421"/>
        <dbReference type="ChEBI" id="CHEBI:456216"/>
        <dbReference type="EC" id="2.7.11.25"/>
    </reaction>
</comment>
<protein>
    <recommendedName>
        <fullName evidence="4">mitogen-activated protein kinase kinase kinase</fullName>
        <ecNumber evidence="4">2.7.11.25</ecNumber>
    </recommendedName>
</protein>
<dbReference type="GO" id="GO:0005737">
    <property type="term" value="C:cytoplasm"/>
    <property type="evidence" value="ECO:0007669"/>
    <property type="project" value="TreeGrafter"/>
</dbReference>
<dbReference type="GO" id="GO:0005886">
    <property type="term" value="C:plasma membrane"/>
    <property type="evidence" value="ECO:0007669"/>
    <property type="project" value="UniProtKB-SubCell"/>
</dbReference>
<dbReference type="InterPro" id="IPR050538">
    <property type="entry name" value="MAP_kinase_kinase_kinase"/>
</dbReference>
<evidence type="ECO:0000256" key="16">
    <source>
        <dbReference type="SAM" id="MobiDB-lite"/>
    </source>
</evidence>
<dbReference type="Gene3D" id="3.40.50.300">
    <property type="entry name" value="P-loop containing nucleotide triphosphate hydrolases"/>
    <property type="match status" value="1"/>
</dbReference>
<dbReference type="GO" id="GO:0005524">
    <property type="term" value="F:ATP binding"/>
    <property type="evidence" value="ECO:0007669"/>
    <property type="project" value="UniProtKB-UniRule"/>
</dbReference>
<dbReference type="Gene3D" id="3.80.10.10">
    <property type="entry name" value="Ribonuclease Inhibitor"/>
    <property type="match status" value="1"/>
</dbReference>
<feature type="compositionally biased region" description="Pro residues" evidence="16">
    <location>
        <begin position="1093"/>
        <end position="1102"/>
    </location>
</feature>
<dbReference type="Gene3D" id="1.10.510.10">
    <property type="entry name" value="Transferase(Phosphotransferase) domain 1"/>
    <property type="match status" value="1"/>
</dbReference>
<dbReference type="GO" id="GO:0042742">
    <property type="term" value="P:defense response to bacterium"/>
    <property type="evidence" value="ECO:0007669"/>
    <property type="project" value="UniProtKB-ARBA"/>
</dbReference>
<dbReference type="Pfam" id="PF00612">
    <property type="entry name" value="IQ"/>
    <property type="match status" value="2"/>
</dbReference>
<evidence type="ECO:0000256" key="3">
    <source>
        <dbReference type="ARBA" id="ARBA00008894"/>
    </source>
</evidence>
<dbReference type="SMART" id="SM00322">
    <property type="entry name" value="KH"/>
    <property type="match status" value="1"/>
</dbReference>
<keyword evidence="11 15" id="KW-0067">ATP-binding</keyword>
<sequence>MEAAVSSSLGAMGPLLRKLDLLLAPEYRLRKPLRDGIELLKEDLQEISSDLVELSTLEAPTRRAKCWMEEARELSYLIEDFVDDMMRTRSDADSKMRSVFRHRVGRVKIAQLPEPPRRSTRIARITQLRALLQQASERPERYPLDACCSSSSSSSSHMITGHGRAPTLYGDSANLFGIEDSRVKLIEMLTVETEQRLKVVSIVGPAGVGKTTLAKEIFHELGGQFELRAFVRASRKLDMRRLLGSILSQFGKLPSVSGSVQTLIDNIQEQLKDKRCFVVIDDLWEETSWDIVSAAFPESNNCSRIVATTEKMNVALKSCGYMPDNILKMKSLGIQDSANLFFNQVFGSEQQCPDELKEVSYGIIRKCGGLPLALINLSALLASRLDYSEIWYHVHDCLCSILNRSHTIEEIQTKILNLSYNSLPRCLKTCLLYFNMYPEGYIVWKVHAVKQWIAEGFINATEGKDTEEIAEGYFDELVNRGMIQPMELGDSNEVLSCTVHHIILDLISHNSKEDEFLAAIDYSQTITGLSPKAHRLSFRFSTAKYAKQPAGITMPQLRSLGFFGVHKCMPSIVEFKHLRVLILDCWGDHDGHMSLNLSRICRLFQLKYLKISSDVMVELPAQMQGLHYLETMEIDARISSVPSDIVHLPSLLHLGLQDATKLPDGIGRMKSLRTLWYFDLGHNSEHNMRSLGKLTNLQHLHLSCFATLSGGQLKRKLAPLVSSLGKFSNLKSLTLNPDALSSAIFFDVSFGISSPPMLLQRLELLPPICFFARLPTWIGERHKLRILKIVVKELQGNDINNIALLPSLVVLSLYIRTPPTGPIIFSNMAFPALKHFKFTCGAMSLAFHAGAMPNLQRLKLCFNAHRLESHYRVLNGIEHLLNLQEVTGQIGDLQGADKLDRMVAKLSFENTIRKHPRCPRFNIQFVDFIEEDFLPLDKLHWREKEGSSGEHEIKEKDCTEGTNKHADSRLSETSSTLPGRTVAIESREQSHVVAGGRTFTNNQALEHPRLSETSVSPRKEIHLQNLDLANDRTTYCRGRKSTEIMFSTQVPCSPPSSRAHHYSTSPVPSRTFGQCQASPTAWQDDSQSSSSPQPLPLPPGSPSLPSRSLQWKKGKLLGSGTFGQVYLGFNSEGGQMCAIKEVKVISDDSNSKECLRQLNQEIVLLSQLSHPNIVQYYGSDLSNETLSVYLEYVSGGSIHKLLQKNGPFGEAVLRSYTAQILSGLAYLHGRNTVHRDIKGANILVDPNGDIKLADFGMAKHISAYTDIRSFKGSPYWMAPEVIMNSNGYSLSVDIWSLGCTILEMAAAKPPWSQYEGVAAIFKIGNSKDTPDIPDHLSPEAKSFLKLCFQRDPAARPTAAQLMDHPFVKDHATLRSSRSGTTRDVFSTSTEGKNTMRVGVPQGAVGWQGPPQSPSSYIVKKILRLEVPTDTYPNFNFIGRLLGPRGNSLKRIEASTGCRVFIRGKGSIKDSGKEEQLKGRPGYEHLSEPLHILIEAELPANVIDSRLAKAQEILEELLKPEDESQDCYNRQQLRELAMLNSPLREESPHPGGAPLAFINQCESYFIRERIMEEEKVWMAARNLEDDARVWFLQVQQDEGTPAWRRFTKLLPLRFGSPPSCNLLHNVSTMLDRLASELLQLSDQIERSNRRRRAVVRLQAAARGLLARRWAQSLREEKCLAMCPSKEEQAAVRLQAAGRGFLARRVARKMRMLLGSLLSCVFIHSASPIRPAAPIEVEVREWGFSVQRTRNAVQQQASMAMAVSFVMAPALVLDKPKARVGWCTLHPSAHTKPADALFPWDPGETSITCRSELP</sequence>
<dbReference type="GO" id="GO:0043531">
    <property type="term" value="F:ADP binding"/>
    <property type="evidence" value="ECO:0007669"/>
    <property type="project" value="InterPro"/>
</dbReference>
<evidence type="ECO:0000256" key="7">
    <source>
        <dbReference type="ARBA" id="ARBA00022737"/>
    </source>
</evidence>
<dbReference type="SUPFAM" id="SSF52058">
    <property type="entry name" value="L domain-like"/>
    <property type="match status" value="1"/>
</dbReference>
<comment type="similarity">
    <text evidence="2">Belongs to the protein kinase superfamily. STE Ser/Thr protein kinase family. MAP kinase kinase kinase subfamily.</text>
</comment>
<dbReference type="PRINTS" id="PR00364">
    <property type="entry name" value="DISEASERSIST"/>
</dbReference>
<dbReference type="CDD" id="cd23767">
    <property type="entry name" value="IQCD"/>
    <property type="match status" value="1"/>
</dbReference>
<dbReference type="InterPro" id="IPR032675">
    <property type="entry name" value="LRR_dom_sf"/>
</dbReference>
<comment type="similarity">
    <text evidence="3">Belongs to the disease resistance NB-LRR family.</text>
</comment>
<gene>
    <name evidence="18" type="ORF">PVAP13_8NG185107</name>
</gene>
<feature type="compositionally biased region" description="Polar residues" evidence="16">
    <location>
        <begin position="1062"/>
        <end position="1085"/>
    </location>
</feature>
<dbReference type="PANTHER" id="PTHR48016">
    <property type="entry name" value="MAP KINASE KINASE KINASE SSK2-RELATED-RELATED"/>
    <property type="match status" value="1"/>
</dbReference>
<evidence type="ECO:0000256" key="4">
    <source>
        <dbReference type="ARBA" id="ARBA00012406"/>
    </source>
</evidence>
<evidence type="ECO:0000313" key="18">
    <source>
        <dbReference type="EMBL" id="KAG2557022.1"/>
    </source>
</evidence>
<dbReference type="GO" id="GO:0009626">
    <property type="term" value="P:plant-type hypersensitive response"/>
    <property type="evidence" value="ECO:0007669"/>
    <property type="project" value="UniProtKB-ARBA"/>
</dbReference>
<dbReference type="SUPFAM" id="SSF52540">
    <property type="entry name" value="P-loop containing nucleoside triphosphate hydrolases"/>
    <property type="match status" value="2"/>
</dbReference>
<dbReference type="CDD" id="cd22467">
    <property type="entry name" value="KH-I_SPIN1_like"/>
    <property type="match status" value="1"/>
</dbReference>
<dbReference type="InterPro" id="IPR000048">
    <property type="entry name" value="IQ_motif_EF-hand-BS"/>
</dbReference>
<dbReference type="FunFam" id="1.10.10.10:FF:000322">
    <property type="entry name" value="Probable disease resistance protein At1g63360"/>
    <property type="match status" value="1"/>
</dbReference>
<keyword evidence="5" id="KW-0433">Leucine-rich repeat</keyword>
<evidence type="ECO:0000256" key="8">
    <source>
        <dbReference type="ARBA" id="ARBA00022741"/>
    </source>
</evidence>
<dbReference type="Pfam" id="PF23598">
    <property type="entry name" value="LRR_14"/>
    <property type="match status" value="1"/>
</dbReference>
<dbReference type="SUPFAM" id="SSF56112">
    <property type="entry name" value="Protein kinase-like (PK-like)"/>
    <property type="match status" value="1"/>
</dbReference>
<dbReference type="Pfam" id="PF23559">
    <property type="entry name" value="WHD_DRP"/>
    <property type="match status" value="1"/>
</dbReference>
<dbReference type="SUPFAM" id="SSF54791">
    <property type="entry name" value="Eukaryotic type KH-domain (KH-domain type I)"/>
    <property type="match status" value="1"/>
</dbReference>
<dbReference type="InterPro" id="IPR058922">
    <property type="entry name" value="WHD_DRP"/>
</dbReference>
<accession>A0A8T0PA31</accession>
<organism evidence="18 19">
    <name type="scientific">Panicum virgatum</name>
    <name type="common">Blackwell switchgrass</name>
    <dbReference type="NCBI Taxonomy" id="38727"/>
    <lineage>
        <taxon>Eukaryota</taxon>
        <taxon>Viridiplantae</taxon>
        <taxon>Streptophyta</taxon>
        <taxon>Embryophyta</taxon>
        <taxon>Tracheophyta</taxon>
        <taxon>Spermatophyta</taxon>
        <taxon>Magnoliopsida</taxon>
        <taxon>Liliopsida</taxon>
        <taxon>Poales</taxon>
        <taxon>Poaceae</taxon>
        <taxon>PACMAD clade</taxon>
        <taxon>Panicoideae</taxon>
        <taxon>Panicodae</taxon>
        <taxon>Paniceae</taxon>
        <taxon>Panicinae</taxon>
        <taxon>Panicum</taxon>
        <taxon>Panicum sect. Hiantes</taxon>
    </lineage>
</organism>
<dbReference type="InterPro" id="IPR055414">
    <property type="entry name" value="LRR_R13L4/SHOC2-like"/>
</dbReference>
<dbReference type="InterPro" id="IPR004087">
    <property type="entry name" value="KH_dom"/>
</dbReference>
<proteinExistence type="inferred from homology"/>
<dbReference type="Gene3D" id="1.20.5.190">
    <property type="match status" value="1"/>
</dbReference>
<dbReference type="Gene3D" id="3.30.1370.10">
    <property type="entry name" value="K Homology domain, type 1"/>
    <property type="match status" value="1"/>
</dbReference>
<dbReference type="SMART" id="SM00015">
    <property type="entry name" value="IQ"/>
    <property type="match status" value="2"/>
</dbReference>
<comment type="caution">
    <text evidence="18">The sequence shown here is derived from an EMBL/GenBank/DDBJ whole genome shotgun (WGS) entry which is preliminary data.</text>
</comment>
<reference evidence="18" key="1">
    <citation type="submission" date="2020-05" db="EMBL/GenBank/DDBJ databases">
        <title>WGS assembly of Panicum virgatum.</title>
        <authorList>
            <person name="Lovell J.T."/>
            <person name="Jenkins J."/>
            <person name="Shu S."/>
            <person name="Juenger T.E."/>
            <person name="Schmutz J."/>
        </authorList>
    </citation>
    <scope>NUCLEOTIDE SEQUENCE</scope>
    <source>
        <strain evidence="18">AP13</strain>
    </source>
</reference>
<dbReference type="PANTHER" id="PTHR48016:SF8">
    <property type="entry name" value="MITOGEN-ACTIVATED PROTEIN KINASE KINASE KINASE 3"/>
    <property type="match status" value="1"/>
</dbReference>
<dbReference type="InterPro" id="IPR011009">
    <property type="entry name" value="Kinase-like_dom_sf"/>
</dbReference>
<keyword evidence="19" id="KW-1185">Reference proteome</keyword>
<keyword evidence="10" id="KW-0611">Plant defense</keyword>
<feature type="domain" description="Protein kinase" evidence="17">
    <location>
        <begin position="1111"/>
        <end position="1367"/>
    </location>
</feature>
<dbReference type="InterPro" id="IPR017441">
    <property type="entry name" value="Protein_kinase_ATP_BS"/>
</dbReference>
<evidence type="ECO:0000256" key="13">
    <source>
        <dbReference type="ARBA" id="ARBA00047559"/>
    </source>
</evidence>
<dbReference type="SMART" id="SM00220">
    <property type="entry name" value="S_TKc"/>
    <property type="match status" value="1"/>
</dbReference>
<dbReference type="GO" id="GO:0002758">
    <property type="term" value="P:innate immune response-activating signaling pathway"/>
    <property type="evidence" value="ECO:0007669"/>
    <property type="project" value="UniProtKB-ARBA"/>
</dbReference>
<evidence type="ECO:0000256" key="15">
    <source>
        <dbReference type="PROSITE-ProRule" id="PRU10141"/>
    </source>
</evidence>
<dbReference type="GO" id="GO:0004709">
    <property type="term" value="F:MAP kinase kinase kinase activity"/>
    <property type="evidence" value="ECO:0007669"/>
    <property type="project" value="UniProtKB-EC"/>
</dbReference>
<evidence type="ECO:0000256" key="11">
    <source>
        <dbReference type="ARBA" id="ARBA00022840"/>
    </source>
</evidence>
<comment type="catalytic activity">
    <reaction evidence="13">
        <text>L-threonyl-[protein] + ATP = O-phospho-L-threonyl-[protein] + ADP + H(+)</text>
        <dbReference type="Rhea" id="RHEA:46608"/>
        <dbReference type="Rhea" id="RHEA-COMP:11060"/>
        <dbReference type="Rhea" id="RHEA-COMP:11605"/>
        <dbReference type="ChEBI" id="CHEBI:15378"/>
        <dbReference type="ChEBI" id="CHEBI:30013"/>
        <dbReference type="ChEBI" id="CHEBI:30616"/>
        <dbReference type="ChEBI" id="CHEBI:61977"/>
        <dbReference type="ChEBI" id="CHEBI:456216"/>
        <dbReference type="EC" id="2.7.11.25"/>
    </reaction>
</comment>
<feature type="compositionally biased region" description="Polar residues" evidence="16">
    <location>
        <begin position="1377"/>
        <end position="1392"/>
    </location>
</feature>
<feature type="region of interest" description="Disordered" evidence="16">
    <location>
        <begin position="1048"/>
        <end position="1108"/>
    </location>
</feature>
<dbReference type="Gene3D" id="1.20.5.4130">
    <property type="match status" value="1"/>
</dbReference>
<evidence type="ECO:0000256" key="9">
    <source>
        <dbReference type="ARBA" id="ARBA00022777"/>
    </source>
</evidence>
<name>A0A8T0PA31_PANVG</name>
<dbReference type="PROSITE" id="PS50011">
    <property type="entry name" value="PROTEIN_KINASE_DOM"/>
    <property type="match status" value="1"/>
</dbReference>